<name>A0A3S0JX62_9BURK</name>
<keyword evidence="1" id="KW-1133">Transmembrane helix</keyword>
<feature type="transmembrane region" description="Helical" evidence="1">
    <location>
        <begin position="105"/>
        <end position="129"/>
    </location>
</feature>
<gene>
    <name evidence="2" type="ORF">EJP69_12240</name>
</gene>
<feature type="transmembrane region" description="Helical" evidence="1">
    <location>
        <begin position="141"/>
        <end position="166"/>
    </location>
</feature>
<dbReference type="Proteomes" id="UP000267418">
    <property type="component" value="Unassembled WGS sequence"/>
</dbReference>
<keyword evidence="1" id="KW-0812">Transmembrane</keyword>
<protein>
    <submittedName>
        <fullName evidence="2">DUF2938 domain-containing protein</fullName>
    </submittedName>
</protein>
<dbReference type="AlphaFoldDB" id="A0A3S0JX62"/>
<evidence type="ECO:0000313" key="2">
    <source>
        <dbReference type="EMBL" id="RTQ35149.1"/>
    </source>
</evidence>
<reference evidence="2 3" key="1">
    <citation type="submission" date="2018-12" db="EMBL/GenBank/DDBJ databases">
        <title>The genome of Variovorax gossypii DSM 100435.</title>
        <authorList>
            <person name="Gao J."/>
            <person name="Sun J."/>
        </authorList>
    </citation>
    <scope>NUCLEOTIDE SEQUENCE [LARGE SCALE GENOMIC DNA]</scope>
    <source>
        <strain evidence="2 3">DSM 100435</strain>
    </source>
</reference>
<sequence length="167" mass="17262">MTEGTKLLASMLLTGVGATAAMDLWAIARRRLLGVPSLDYALVGRWLAYLPQGRFRHHPIAATPPVRGERALGWAAHYGIGIAFAALLFAGWGPAWAGNPTLGPAMIVGIGSVAAPFLVMQPAMGAGIASSRTPRPMAARLHSLITHAVFGLGLHASGRVAALALAA</sequence>
<evidence type="ECO:0000256" key="1">
    <source>
        <dbReference type="SAM" id="Phobius"/>
    </source>
</evidence>
<organism evidence="2 3">
    <name type="scientific">Variovorax gossypii</name>
    <dbReference type="NCBI Taxonomy" id="1679495"/>
    <lineage>
        <taxon>Bacteria</taxon>
        <taxon>Pseudomonadati</taxon>
        <taxon>Pseudomonadota</taxon>
        <taxon>Betaproteobacteria</taxon>
        <taxon>Burkholderiales</taxon>
        <taxon>Comamonadaceae</taxon>
        <taxon>Variovorax</taxon>
    </lineage>
</organism>
<dbReference type="InterPro" id="IPR021329">
    <property type="entry name" value="DUF2938"/>
</dbReference>
<accession>A0A3S0JX62</accession>
<proteinExistence type="predicted"/>
<feature type="transmembrane region" description="Helical" evidence="1">
    <location>
        <begin position="71"/>
        <end position="93"/>
    </location>
</feature>
<keyword evidence="1" id="KW-0472">Membrane</keyword>
<feature type="transmembrane region" description="Helical" evidence="1">
    <location>
        <begin position="7"/>
        <end position="27"/>
    </location>
</feature>
<evidence type="ECO:0000313" key="3">
    <source>
        <dbReference type="Proteomes" id="UP000267418"/>
    </source>
</evidence>
<dbReference type="OrthoDB" id="9812539at2"/>
<dbReference type="Pfam" id="PF11158">
    <property type="entry name" value="DUF2938"/>
    <property type="match status" value="1"/>
</dbReference>
<dbReference type="RefSeq" id="WP_126470321.1">
    <property type="nucleotide sequence ID" value="NZ_RXOE01000002.1"/>
</dbReference>
<dbReference type="EMBL" id="RXOE01000002">
    <property type="protein sequence ID" value="RTQ35149.1"/>
    <property type="molecule type" value="Genomic_DNA"/>
</dbReference>
<keyword evidence="3" id="KW-1185">Reference proteome</keyword>
<comment type="caution">
    <text evidence="2">The sequence shown here is derived from an EMBL/GenBank/DDBJ whole genome shotgun (WGS) entry which is preliminary data.</text>
</comment>